<evidence type="ECO:0000313" key="5">
    <source>
        <dbReference type="Proteomes" id="UP000214561"/>
    </source>
</evidence>
<keyword evidence="3" id="KW-0503">Monooxygenase</keyword>
<reference evidence="3" key="1">
    <citation type="submission" date="2016-11" db="EMBL/GenBank/DDBJ databases">
        <title>The pic gene cluster from Alcaligenes faecalis strain JQ135 responsible for the biodegradation of Picolinic acid (CAS No.: 98-98-6. synonym: Pyridine-2-carboxylic acid; 2-Carboxypyridine; alpha-Picolinic acid).</title>
        <authorList>
            <person name="Qiu J.G."/>
            <person name="He J."/>
        </authorList>
    </citation>
    <scope>NUCLEOTIDE SEQUENCE</scope>
    <source>
        <strain evidence="3">JQ135</strain>
    </source>
</reference>
<evidence type="ECO:0000256" key="2">
    <source>
        <dbReference type="ARBA" id="ARBA00023002"/>
    </source>
</evidence>
<dbReference type="BioCyc" id="MetaCyc:MONOMER-20937"/>
<dbReference type="Pfam" id="PF00866">
    <property type="entry name" value="Ring_hydroxyl_B"/>
    <property type="match status" value="1"/>
</dbReference>
<dbReference type="RefSeq" id="WP_094197641.1">
    <property type="nucleotide sequence ID" value="NZ_CP021641.1"/>
</dbReference>
<protein>
    <submittedName>
        <fullName evidence="4">6-Hydroxy-picolinic acid monooxygenase subunit VI</fullName>
    </submittedName>
    <submittedName>
        <fullName evidence="3">6-hydroxy-picolinic acid monooxygenase subunit IV</fullName>
    </submittedName>
</protein>
<evidence type="ECO:0000256" key="1">
    <source>
        <dbReference type="ARBA" id="ARBA00009570"/>
    </source>
</evidence>
<dbReference type="SUPFAM" id="SSF54427">
    <property type="entry name" value="NTF2-like"/>
    <property type="match status" value="1"/>
</dbReference>
<comment type="similarity">
    <text evidence="1">Belongs to the bacterial ring-hydroxylating dioxygenase beta subunit family.</text>
</comment>
<sequence length="172" mass="19561">MKMDFSFKPAQVSVERALALKAEIELFNAEYCATLDRGNVEDWPLFFVEDAVYRVTSRENADLNLPVGLVYAEGRDMMHDRAVAIARTQMYAPRYMLHLVTDVRVISEADNGDIEAEGNFMLMQTLVEGPSTVHLVGNYFDTFTRVEGRLMLKERQVIFDTSILANDLVFPV</sequence>
<dbReference type="Proteomes" id="UP000214561">
    <property type="component" value="Chromosome"/>
</dbReference>
<gene>
    <name evidence="3" type="primary">picB4</name>
    <name evidence="4" type="ORF">AFA_15125</name>
</gene>
<proteinExistence type="inferred from homology"/>
<organism evidence="3">
    <name type="scientific">Alcaligenes faecalis</name>
    <dbReference type="NCBI Taxonomy" id="511"/>
    <lineage>
        <taxon>Bacteria</taxon>
        <taxon>Pseudomonadati</taxon>
        <taxon>Pseudomonadota</taxon>
        <taxon>Betaproteobacteria</taxon>
        <taxon>Burkholderiales</taxon>
        <taxon>Alcaligenaceae</taxon>
        <taxon>Alcaligenes</taxon>
    </lineage>
</organism>
<evidence type="ECO:0000313" key="4">
    <source>
        <dbReference type="EMBL" id="ASR90671.1"/>
    </source>
</evidence>
<dbReference type="EMBL" id="KY264362">
    <property type="protein sequence ID" value="ARS01291.1"/>
    <property type="molecule type" value="Genomic_DNA"/>
</dbReference>
<accession>A0A1X9WE58</accession>
<dbReference type="Gene3D" id="3.10.450.50">
    <property type="match status" value="1"/>
</dbReference>
<dbReference type="GO" id="GO:0004497">
    <property type="term" value="F:monooxygenase activity"/>
    <property type="evidence" value="ECO:0007669"/>
    <property type="project" value="UniProtKB-KW"/>
</dbReference>
<dbReference type="KEGG" id="afq:AFA_15125"/>
<dbReference type="EMBL" id="CP021641">
    <property type="protein sequence ID" value="ASR90671.1"/>
    <property type="molecule type" value="Genomic_DNA"/>
</dbReference>
<dbReference type="InterPro" id="IPR000391">
    <property type="entry name" value="Rng_hydr_dOase-bsu"/>
</dbReference>
<reference evidence="4 5" key="2">
    <citation type="submission" date="2017-05" db="EMBL/GenBank/DDBJ databases">
        <authorList>
            <person name="Qiu J.G."/>
            <person name="He J."/>
        </authorList>
    </citation>
    <scope>NUCLEOTIDE SEQUENCE [LARGE SCALE GENOMIC DNA]</scope>
    <source>
        <strain evidence="4 5">JQ135</strain>
    </source>
</reference>
<evidence type="ECO:0000313" key="3">
    <source>
        <dbReference type="EMBL" id="ARS01291.1"/>
    </source>
</evidence>
<keyword evidence="2" id="KW-0560">Oxidoreductase</keyword>
<name>A0A1X9WE58_ALCFA</name>
<dbReference type="AlphaFoldDB" id="A0A1X9WE58"/>
<dbReference type="InterPro" id="IPR032710">
    <property type="entry name" value="NTF2-like_dom_sf"/>
</dbReference>